<keyword evidence="4" id="KW-1185">Reference proteome</keyword>
<evidence type="ECO:0000256" key="1">
    <source>
        <dbReference type="SAM" id="MobiDB-lite"/>
    </source>
</evidence>
<comment type="caution">
    <text evidence="3">The sequence shown here is derived from an EMBL/GenBank/DDBJ whole genome shotgun (WGS) entry which is preliminary data.</text>
</comment>
<reference evidence="3" key="1">
    <citation type="journal article" date="2019" name="Plant J.">
        <title>Chlorella vulgaris genome assembly and annotation reveals the molecular basis for metabolic acclimation to high light conditions.</title>
        <authorList>
            <person name="Cecchin M."/>
            <person name="Marcolungo L."/>
            <person name="Rossato M."/>
            <person name="Girolomoni L."/>
            <person name="Cosentino E."/>
            <person name="Cuine S."/>
            <person name="Li-Beisson Y."/>
            <person name="Delledonne M."/>
            <person name="Ballottari M."/>
        </authorList>
    </citation>
    <scope>NUCLEOTIDE SEQUENCE</scope>
    <source>
        <strain evidence="3">211/11P</strain>
    </source>
</reference>
<feature type="region of interest" description="Disordered" evidence="1">
    <location>
        <begin position="119"/>
        <end position="144"/>
    </location>
</feature>
<dbReference type="InterPro" id="IPR052740">
    <property type="entry name" value="CE4"/>
</dbReference>
<feature type="compositionally biased region" description="Basic and acidic residues" evidence="1">
    <location>
        <begin position="134"/>
        <end position="143"/>
    </location>
</feature>
<name>A0A9D4TJA4_CHLVU</name>
<dbReference type="SUPFAM" id="SSF88713">
    <property type="entry name" value="Glycoside hydrolase/deacetylase"/>
    <property type="match status" value="1"/>
</dbReference>
<protein>
    <submittedName>
        <fullName evidence="3">Uncharacterized protein</fullName>
    </submittedName>
</protein>
<dbReference type="InterPro" id="IPR011330">
    <property type="entry name" value="Glyco_hydro/deAcase_b/a-brl"/>
</dbReference>
<gene>
    <name evidence="3" type="ORF">D9Q98_007029</name>
</gene>
<dbReference type="Gene3D" id="3.20.20.370">
    <property type="entry name" value="Glycoside hydrolase/deacetylase"/>
    <property type="match status" value="1"/>
</dbReference>
<dbReference type="GO" id="GO:0005975">
    <property type="term" value="P:carbohydrate metabolic process"/>
    <property type="evidence" value="ECO:0007669"/>
    <property type="project" value="InterPro"/>
</dbReference>
<organism evidence="3 4">
    <name type="scientific">Chlorella vulgaris</name>
    <name type="common">Green alga</name>
    <dbReference type="NCBI Taxonomy" id="3077"/>
    <lineage>
        <taxon>Eukaryota</taxon>
        <taxon>Viridiplantae</taxon>
        <taxon>Chlorophyta</taxon>
        <taxon>core chlorophytes</taxon>
        <taxon>Trebouxiophyceae</taxon>
        <taxon>Chlorellales</taxon>
        <taxon>Chlorellaceae</taxon>
        <taxon>Chlorella clade</taxon>
        <taxon>Chlorella</taxon>
    </lineage>
</organism>
<dbReference type="OrthoDB" id="504708at2759"/>
<evidence type="ECO:0000256" key="2">
    <source>
        <dbReference type="SAM" id="SignalP"/>
    </source>
</evidence>
<reference evidence="3" key="2">
    <citation type="submission" date="2020-11" db="EMBL/GenBank/DDBJ databases">
        <authorList>
            <person name="Cecchin M."/>
            <person name="Marcolungo L."/>
            <person name="Rossato M."/>
            <person name="Girolomoni L."/>
            <person name="Cosentino E."/>
            <person name="Cuine S."/>
            <person name="Li-Beisson Y."/>
            <person name="Delledonne M."/>
            <person name="Ballottari M."/>
        </authorList>
    </citation>
    <scope>NUCLEOTIDE SEQUENCE</scope>
    <source>
        <strain evidence="3">211/11P</strain>
        <tissue evidence="3">Whole cell</tissue>
    </source>
</reference>
<feature type="compositionally biased region" description="Low complexity" evidence="1">
    <location>
        <begin position="123"/>
        <end position="133"/>
    </location>
</feature>
<keyword evidence="2" id="KW-0732">Signal</keyword>
<evidence type="ECO:0000313" key="4">
    <source>
        <dbReference type="Proteomes" id="UP001055712"/>
    </source>
</evidence>
<sequence>MRHCVLVALLASAYIVSGAVIQTDTTTCPTNCEAPTCLCAANNPPGDLPPEEIPQFVLISHDNALDSQPFDIMQTVVGDKVQSNGCNVPVTWFAMFYHSDCIAGWRAQARGDEIAMQTNRFNPTDPFTATDPAPKYDSRDPKTGEPSVAIEISMSRKHWHEYCNISYHDMVGFRAPNYYNNPAIRKALSEEGYLYDATLIERWYPNSPTSPAEDQMLWPYTMDGGIPQECNFMGDEVGKCLKNEKYPGLWEVPLYQAQLPGTGEVMGVGNYGSAEAMMPPIADMEKFLKGQLDARLANGKAPLSLSTIYGWLADESVKVDPTCDNAGCEHPPGPNAEALGKFIDYALKKPEVRFVTFSDLIRWMQDPVPLSQFDEWVQCKVPGVKADLTAVNLTEAEKADAFYMLEEAMPVEVPAPAPAPVPAPAPLPEVAVVVPAPAPAPVAAAPTPAPVATPAAAPATSVPSVTAPAPAAVTEPTSGAASVTTTLAAVIAVLGAMLLAL</sequence>
<dbReference type="EMBL" id="SIDB01000010">
    <property type="protein sequence ID" value="KAI3427090.1"/>
    <property type="molecule type" value="Genomic_DNA"/>
</dbReference>
<evidence type="ECO:0000313" key="3">
    <source>
        <dbReference type="EMBL" id="KAI3427090.1"/>
    </source>
</evidence>
<feature type="signal peptide" evidence="2">
    <location>
        <begin position="1"/>
        <end position="18"/>
    </location>
</feature>
<proteinExistence type="predicted"/>
<feature type="chain" id="PRO_5039192614" evidence="2">
    <location>
        <begin position="19"/>
        <end position="501"/>
    </location>
</feature>
<dbReference type="PANTHER" id="PTHR45985">
    <property type="match status" value="1"/>
</dbReference>
<dbReference type="Proteomes" id="UP001055712">
    <property type="component" value="Unassembled WGS sequence"/>
</dbReference>
<dbReference type="AlphaFoldDB" id="A0A9D4TJA4"/>
<dbReference type="PANTHER" id="PTHR45985:SF3">
    <property type="entry name" value="CHITIN DEACETYLASE-LIKE 4"/>
    <property type="match status" value="1"/>
</dbReference>
<accession>A0A9D4TJA4</accession>